<gene>
    <name evidence="2" type="ORF">EST38_g14122</name>
</gene>
<evidence type="ECO:0000313" key="2">
    <source>
        <dbReference type="EMBL" id="RXW11733.1"/>
    </source>
</evidence>
<name>A0A4Q2CY79_9AGAR</name>
<comment type="caution">
    <text evidence="2">The sequence shown here is derived from an EMBL/GenBank/DDBJ whole genome shotgun (WGS) entry which is preliminary data.</text>
</comment>
<proteinExistence type="predicted"/>
<evidence type="ECO:0000313" key="3">
    <source>
        <dbReference type="Proteomes" id="UP000290288"/>
    </source>
</evidence>
<sequence length="971" mass="111164">LASLNALVSDVILDPGFNRDDFVSFRAEKELGKLDHYAILKDGVVSPDTWSVDSVEISLPGTRHKFPSKSEAPTFTVEDVYNRNIIDVIGAALRKPDAETFHLFPFELHWKPSNHEPSRRICLELYSSDEFVQAHLEVQGLAHKNNCQHEAVVIGLMLWSDSTQLTQFGSSYLWPIYLFFANQSKYACNKPSSSSSHHIAYIPKLTDSTFKSAYRDIFGTDPSNDIMTHSHWELVHAVYLLLMNKDFMHAYVYGCEFEFWDGIIRQWFPRWFIHATDYPEKSRIPLLGTDRDMRFREKNPRVDRPADVANAEKLLYEKGIALSNNSYNEILKFTSRVPTRSTFSIRLQEHGFDHHSVLAPDLMHESELGVWKALLTHLIRVCQAEKGDTVAELDRRYCAVPTFGRDTIRKFPKSCSTPVFEGLFPAKHNKIIMGVLFEMQTWHSLAKLRAHDVLDSLPDLKASTKRLGKSFREFAKVTCAAYETEELPSEAAARARREALAASKGRSTTGKKRSVRGKKHFSLTTPKLHLLGHYAFAIARLGTTDNYNTQTGELEHHRMKMFLYARAAKGNYVAGIAKQHLRQRKIQILNTKASKSLEVRKHRMKLQACMPFDAVETLLSDSPFIHYQMSQEDPALVDFRDKLKHHLLVRILGQPFSGDEEEFSLEEINHVHIVNDTIYRHKVVRINFTTYDLRREQDSLNPRTHADVMVLAREDEKGGHPFWYCRIIGAFHARILYHTPDKYTSDSDYQNMDFLWVRWFGPCLELGGGWEKKRLHRLSFINPETDDTPLFGFLDPACVLRGVYLIPAFHHGRSDNGIPGTIGRPESDEGQDYNYYDINMFVDRDMFMCYRGGGIGHREIWDALSVFRNDRDPIDLQMRAIAASNYQTAQHEEDSEEEFDVMQIEGAGGNLNDKEGDDEEYERVEIVQTVSNEEDVEGGEVLDEKEVGDELGAEDGEVEDNGFGGLAYAPL</sequence>
<organism evidence="2 3">
    <name type="scientific">Candolleomyces aberdarensis</name>
    <dbReference type="NCBI Taxonomy" id="2316362"/>
    <lineage>
        <taxon>Eukaryota</taxon>
        <taxon>Fungi</taxon>
        <taxon>Dikarya</taxon>
        <taxon>Basidiomycota</taxon>
        <taxon>Agaricomycotina</taxon>
        <taxon>Agaricomycetes</taxon>
        <taxon>Agaricomycetidae</taxon>
        <taxon>Agaricales</taxon>
        <taxon>Agaricineae</taxon>
        <taxon>Psathyrellaceae</taxon>
        <taxon>Candolleomyces</taxon>
    </lineage>
</organism>
<accession>A0A4Q2CY79</accession>
<feature type="region of interest" description="Disordered" evidence="1">
    <location>
        <begin position="934"/>
        <end position="971"/>
    </location>
</feature>
<dbReference type="STRING" id="2316362.A0A4Q2CY79"/>
<dbReference type="AlphaFoldDB" id="A0A4Q2CY79"/>
<evidence type="ECO:0000256" key="1">
    <source>
        <dbReference type="SAM" id="MobiDB-lite"/>
    </source>
</evidence>
<protein>
    <submittedName>
        <fullName evidence="2">Uncharacterized protein</fullName>
    </submittedName>
</protein>
<feature type="compositionally biased region" description="Acidic residues" evidence="1">
    <location>
        <begin position="934"/>
        <end position="960"/>
    </location>
</feature>
<dbReference type="EMBL" id="SDEE01001647">
    <property type="protein sequence ID" value="RXW11733.1"/>
    <property type="molecule type" value="Genomic_DNA"/>
</dbReference>
<keyword evidence="3" id="KW-1185">Reference proteome</keyword>
<feature type="non-terminal residue" evidence="2">
    <location>
        <position position="1"/>
    </location>
</feature>
<reference evidence="2 3" key="1">
    <citation type="submission" date="2019-01" db="EMBL/GenBank/DDBJ databases">
        <title>Draft genome sequence of Psathyrella aberdarensis IHI B618.</title>
        <authorList>
            <person name="Buettner E."/>
            <person name="Kellner H."/>
        </authorList>
    </citation>
    <scope>NUCLEOTIDE SEQUENCE [LARGE SCALE GENOMIC DNA]</scope>
    <source>
        <strain evidence="2 3">IHI B618</strain>
    </source>
</reference>
<dbReference type="Pfam" id="PF18759">
    <property type="entry name" value="Plavaka"/>
    <property type="match status" value="1"/>
</dbReference>
<dbReference type="OrthoDB" id="2687259at2759"/>
<dbReference type="InterPro" id="IPR041078">
    <property type="entry name" value="Plavaka"/>
</dbReference>
<dbReference type="Proteomes" id="UP000290288">
    <property type="component" value="Unassembled WGS sequence"/>
</dbReference>